<proteinExistence type="predicted"/>
<organism evidence="1 2">
    <name type="scientific">Bacteroides helcogenes (strain ATCC 35417 / DSM 20613 / JCM 6297 / CCUG 15421 / P 36-108)</name>
    <dbReference type="NCBI Taxonomy" id="693979"/>
    <lineage>
        <taxon>Bacteria</taxon>
        <taxon>Pseudomonadati</taxon>
        <taxon>Bacteroidota</taxon>
        <taxon>Bacteroidia</taxon>
        <taxon>Bacteroidales</taxon>
        <taxon>Bacteroidaceae</taxon>
        <taxon>Bacteroides</taxon>
    </lineage>
</organism>
<dbReference type="Proteomes" id="UP000008630">
    <property type="component" value="Chromosome"/>
</dbReference>
<protein>
    <submittedName>
        <fullName evidence="1">Uncharacterized protein</fullName>
    </submittedName>
</protein>
<name>E6SV44_BACT6</name>
<dbReference type="OrthoDB" id="1322980at2"/>
<dbReference type="eggNOG" id="ENOG5033IQ2">
    <property type="taxonomic scope" value="Bacteria"/>
</dbReference>
<reference evidence="1 2" key="2">
    <citation type="journal article" date="2011" name="Stand. Genomic Sci.">
        <title>Complete genome sequence of Bacteroides helcogenes type strain (P 36-108).</title>
        <authorList>
            <person name="Pati A."/>
            <person name="Gronow S."/>
            <person name="Zeytun A."/>
            <person name="Lapidus A."/>
            <person name="Nolan M."/>
            <person name="Hammon N."/>
            <person name="Deshpande S."/>
            <person name="Cheng J.F."/>
            <person name="Tapia R."/>
            <person name="Han C."/>
            <person name="Goodwin L."/>
            <person name="Pitluck S."/>
            <person name="Liolios K."/>
            <person name="Pagani I."/>
            <person name="Ivanova N."/>
            <person name="Mavromatis K."/>
            <person name="Chen A."/>
            <person name="Palaniappan K."/>
            <person name="Land M."/>
            <person name="Hauser L."/>
            <person name="Chang Y.J."/>
            <person name="Jeffries C.D."/>
            <person name="Detter J.C."/>
            <person name="Brambilla E."/>
            <person name="Rohde M."/>
            <person name="Goker M."/>
            <person name="Woyke T."/>
            <person name="Bristow J."/>
            <person name="Eisen J.A."/>
            <person name="Markowitz V."/>
            <person name="Hugenholtz P."/>
            <person name="Kyrpides N.C."/>
            <person name="Klenk H.P."/>
            <person name="Lucas S."/>
        </authorList>
    </citation>
    <scope>NUCLEOTIDE SEQUENCE [LARGE SCALE GENOMIC DNA]</scope>
    <source>
        <strain evidence="2">ATCC 35417 / DSM 20613 / JCM 6297 / CCUG 15421 / P 36-108</strain>
    </source>
</reference>
<dbReference type="EMBL" id="CP002352">
    <property type="protein sequence ID" value="ADV43426.1"/>
    <property type="molecule type" value="Genomic_DNA"/>
</dbReference>
<dbReference type="RefSeq" id="WP_013547020.1">
    <property type="nucleotide sequence ID" value="NC_014933.1"/>
</dbReference>
<gene>
    <name evidence="1" type="ordered locus">Bache_1421</name>
</gene>
<accession>E6SV44</accession>
<reference key="1">
    <citation type="submission" date="2010-11" db="EMBL/GenBank/DDBJ databases">
        <title>The complete genome of Bacteroides helcogenes P 36-108.</title>
        <authorList>
            <consortium name="US DOE Joint Genome Institute (JGI-PGF)"/>
            <person name="Lucas S."/>
            <person name="Copeland A."/>
            <person name="Lapidus A."/>
            <person name="Bruce D."/>
            <person name="Goodwin L."/>
            <person name="Pitluck S."/>
            <person name="Kyrpides N."/>
            <person name="Mavromatis K."/>
            <person name="Ivanova N."/>
            <person name="Zeytun A."/>
            <person name="Brettin T."/>
            <person name="Detter J.C."/>
            <person name="Tapia R."/>
            <person name="Han C."/>
            <person name="Land M."/>
            <person name="Hauser L."/>
            <person name="Markowitz V."/>
            <person name="Cheng J.-F."/>
            <person name="Hugenholtz P."/>
            <person name="Woyke T."/>
            <person name="Wu D."/>
            <person name="Gronow S."/>
            <person name="Wellnitz S."/>
            <person name="Brambilla E."/>
            <person name="Klenk H.-P."/>
            <person name="Eisen J.A."/>
        </authorList>
    </citation>
    <scope>NUCLEOTIDE SEQUENCE</scope>
    <source>
        <strain>P 36-108</strain>
    </source>
</reference>
<keyword evidence="2" id="KW-1185">Reference proteome</keyword>
<dbReference type="AlphaFoldDB" id="E6SV44"/>
<evidence type="ECO:0000313" key="2">
    <source>
        <dbReference type="Proteomes" id="UP000008630"/>
    </source>
</evidence>
<dbReference type="STRING" id="693979.Bache_1421"/>
<dbReference type="HOGENOM" id="CLU_884689_0_0_10"/>
<evidence type="ECO:0000313" key="1">
    <source>
        <dbReference type="EMBL" id="ADV43426.1"/>
    </source>
</evidence>
<sequence>MKRLIGTLTCTLILSAFHSCNSGVFIEDIRPSEDNIELDGNGDSVTIHFNSSNWEIISGECSLTQAFFKIYNAEGVNIGTSGAPCLDGVGKIILNDEQIDLTIERKHSKELTIKVDENIMFSRFDLSILVGNEYESKIIQVIISPCERYVLDDISYSLDAYEYYGNGVGYGKSITVNNETSTPLTTTIYPFRNIYHEVTFTSLSPLAFWLLEKNTVVDIPTIVDKSLVMDGVRASYTGDEQKIPISFANEEKKVTIPALSKQRITPILSYDWFETDFTIRAHNPKTNKKRTIAGRLRSNMPTKESHIIRETIEE</sequence>
<dbReference type="KEGG" id="bhl:Bache_1421"/>